<dbReference type="Pfam" id="PF00082">
    <property type="entry name" value="Peptidase_S8"/>
    <property type="match status" value="2"/>
</dbReference>
<dbReference type="CDD" id="cd07478">
    <property type="entry name" value="Peptidases_S8_CspA-like"/>
    <property type="match status" value="1"/>
</dbReference>
<dbReference type="InterPro" id="IPR050131">
    <property type="entry name" value="Peptidase_S8_subtilisin-like"/>
</dbReference>
<keyword evidence="4 5" id="KW-0720">Serine protease</keyword>
<dbReference type="InterPro" id="IPR017310">
    <property type="entry name" value="Pept_S8A_subtilisin_clostridia"/>
</dbReference>
<evidence type="ECO:0000256" key="3">
    <source>
        <dbReference type="ARBA" id="ARBA00022801"/>
    </source>
</evidence>
<dbReference type="SUPFAM" id="SSF52743">
    <property type="entry name" value="Subtilisin-like"/>
    <property type="match status" value="1"/>
</dbReference>
<feature type="active site" description="Charge relay system" evidence="5">
    <location>
        <position position="502"/>
    </location>
</feature>
<dbReference type="Proteomes" id="UP000095621">
    <property type="component" value="Unassembled WGS sequence"/>
</dbReference>
<dbReference type="RefSeq" id="WP_055215937.1">
    <property type="nucleotide sequence ID" value="NZ_CZBU01000004.1"/>
</dbReference>
<protein>
    <submittedName>
        <fullName evidence="7">Type VII secretion-associated serine protease mycosin</fullName>
    </submittedName>
</protein>
<evidence type="ECO:0000256" key="4">
    <source>
        <dbReference type="ARBA" id="ARBA00022825"/>
    </source>
</evidence>
<evidence type="ECO:0000256" key="5">
    <source>
        <dbReference type="PROSITE-ProRule" id="PRU01240"/>
    </source>
</evidence>
<dbReference type="PANTHER" id="PTHR43806">
    <property type="entry name" value="PEPTIDASE S8"/>
    <property type="match status" value="1"/>
</dbReference>
<sequence length="571" mass="62465">MACDFDITKENIYDYIIEDTPGADEAIKALSGICSQRADSQWIIAHGELPDNRQLNISSLGYFTIPKLYGLMEGDADISALDEIGALRVLGQDNLQADGSNVLIGYVDTGIDYLNDVFKDRLGNTRIQAIWDQTDRTETDVANTYAHFGRVYEKDEIDRAIEADNNGENPYSYVAQRDTSGHGTLMASISAGSYTDGYVGVAPGAELLVVKLKQSKQYLRDFFLIKDDVPAFEESDIMLALRFLEDYAIRLGKPLIIIFGLGSANGSRTGASPLAEMMENLTKKPNISVITCMGNEANNKCHYKGTVMSALVPDVMEINVDGTGKGFTMEIWADSLDILSVSIESPSGEYVPRIPARMGASMEYTFLYEGSTVTVDYQITENVAGMEVIFVRLKTPVEGTWKFYIYSLTNIKGSYNAWLPLKQFSGQDIYFLKSDPDTTLTVPAAADGVISVGAYNHYTGAAYYESGRGYSADGRIKPDFVAPGAGVYGIAPSGGVKVTGTSYAAAYAGGCVALLYSYQVNVKNSQMINHNDIKAQLIRGAVRSEYMVYPNPVVGYGKLNIYTTFNMMRIS</sequence>
<dbReference type="GO" id="GO:0006508">
    <property type="term" value="P:proteolysis"/>
    <property type="evidence" value="ECO:0007669"/>
    <property type="project" value="UniProtKB-KW"/>
</dbReference>
<keyword evidence="3 5" id="KW-0378">Hydrolase</keyword>
<gene>
    <name evidence="7" type="ORF">ERS852490_02006</name>
</gene>
<comment type="similarity">
    <text evidence="1 5">Belongs to the peptidase S8 family.</text>
</comment>
<dbReference type="GO" id="GO:0004252">
    <property type="term" value="F:serine-type endopeptidase activity"/>
    <property type="evidence" value="ECO:0007669"/>
    <property type="project" value="UniProtKB-UniRule"/>
</dbReference>
<dbReference type="EMBL" id="CZBU01000004">
    <property type="protein sequence ID" value="CUQ78297.1"/>
    <property type="molecule type" value="Genomic_DNA"/>
</dbReference>
<evidence type="ECO:0000313" key="7">
    <source>
        <dbReference type="EMBL" id="CUQ78297.1"/>
    </source>
</evidence>
<dbReference type="PANTHER" id="PTHR43806:SF11">
    <property type="entry name" value="CEREVISIN-RELATED"/>
    <property type="match status" value="1"/>
</dbReference>
<reference evidence="7 8" key="1">
    <citation type="submission" date="2015-09" db="EMBL/GenBank/DDBJ databases">
        <authorList>
            <consortium name="Pathogen Informatics"/>
        </authorList>
    </citation>
    <scope>NUCLEOTIDE SEQUENCE [LARGE SCALE GENOMIC DNA]</scope>
    <source>
        <strain evidence="7 8">2789STDY5834875</strain>
    </source>
</reference>
<dbReference type="InterPro" id="IPR036852">
    <property type="entry name" value="Peptidase_S8/S53_dom_sf"/>
</dbReference>
<dbReference type="Gene3D" id="2.60.120.1290">
    <property type="match status" value="1"/>
</dbReference>
<accession>A0A174YXK7</accession>
<dbReference type="AlphaFoldDB" id="A0A174YXK7"/>
<feature type="domain" description="Peptidase S8/S53" evidence="6">
    <location>
        <begin position="99"/>
        <end position="222"/>
    </location>
</feature>
<keyword evidence="2 5" id="KW-0645">Protease</keyword>
<name>A0A174YXK7_9FIRM</name>
<dbReference type="PROSITE" id="PS51892">
    <property type="entry name" value="SUBTILASE"/>
    <property type="match status" value="1"/>
</dbReference>
<evidence type="ECO:0000256" key="2">
    <source>
        <dbReference type="ARBA" id="ARBA00022670"/>
    </source>
</evidence>
<feature type="active site" description="Charge relay system" evidence="5">
    <location>
        <position position="108"/>
    </location>
</feature>
<evidence type="ECO:0000313" key="8">
    <source>
        <dbReference type="Proteomes" id="UP000095621"/>
    </source>
</evidence>
<dbReference type="Gene3D" id="3.40.50.200">
    <property type="entry name" value="Peptidase S8/S53 domain"/>
    <property type="match status" value="1"/>
</dbReference>
<dbReference type="PIRSF" id="PIRSF037894">
    <property type="entry name" value="Subtilisin_rel_CspABC"/>
    <property type="match status" value="1"/>
</dbReference>
<dbReference type="OrthoDB" id="9762689at2"/>
<proteinExistence type="inferred from homology"/>
<evidence type="ECO:0000256" key="1">
    <source>
        <dbReference type="ARBA" id="ARBA00011073"/>
    </source>
</evidence>
<evidence type="ECO:0000259" key="6">
    <source>
        <dbReference type="Pfam" id="PF00082"/>
    </source>
</evidence>
<dbReference type="InterPro" id="IPR000209">
    <property type="entry name" value="Peptidase_S8/S53_dom"/>
</dbReference>
<feature type="domain" description="Peptidase S8/S53" evidence="6">
    <location>
        <begin position="433"/>
        <end position="542"/>
    </location>
</feature>
<feature type="active site" description="Charge relay system" evidence="5">
    <location>
        <position position="182"/>
    </location>
</feature>
<dbReference type="InterPro" id="IPR015500">
    <property type="entry name" value="Peptidase_S8_subtilisin-rel"/>
</dbReference>
<organism evidence="7 8">
    <name type="scientific">Lachnospira eligens</name>
    <dbReference type="NCBI Taxonomy" id="39485"/>
    <lineage>
        <taxon>Bacteria</taxon>
        <taxon>Bacillati</taxon>
        <taxon>Bacillota</taxon>
        <taxon>Clostridia</taxon>
        <taxon>Lachnospirales</taxon>
        <taxon>Lachnospiraceae</taxon>
        <taxon>Lachnospira</taxon>
    </lineage>
</organism>
<dbReference type="PRINTS" id="PR00723">
    <property type="entry name" value="SUBTILISIN"/>
</dbReference>
<dbReference type="InterPro" id="IPR034045">
    <property type="entry name" value="Pep_S8_CspA-like"/>
</dbReference>